<keyword evidence="3" id="KW-0862">Zinc</keyword>
<dbReference type="Pfam" id="PF00097">
    <property type="entry name" value="zf-C3HC4"/>
    <property type="match status" value="1"/>
</dbReference>
<accession>A0A8C3UW39</accession>
<dbReference type="PROSITE" id="PS00518">
    <property type="entry name" value="ZF_RING_1"/>
    <property type="match status" value="1"/>
</dbReference>
<dbReference type="GO" id="GO:0008270">
    <property type="term" value="F:zinc ion binding"/>
    <property type="evidence" value="ECO:0007669"/>
    <property type="project" value="UniProtKB-KW"/>
</dbReference>
<sequence>MGRASALPSPHSSPSFTYASGSSSWSSPLCSPLQSTDMATGTEWSCPICQDAQNDIASALPCDHQFCLGCILQWTRRNQVCPLCSRLVETVRFPGREEDSYIDMAIRAPEESPETNSQAGRAPFLLDENSPSCAAVTPLSSPHRAQSPDEQGAAGPEPVGGLLPQVWARLGFLSQLGTVAYMPTAGGNCSSHPGLVSPTQMLQILALYKGKAGLE</sequence>
<evidence type="ECO:0000256" key="5">
    <source>
        <dbReference type="SAM" id="MobiDB-lite"/>
    </source>
</evidence>
<feature type="domain" description="RING-type" evidence="6">
    <location>
        <begin position="46"/>
        <end position="85"/>
    </location>
</feature>
<evidence type="ECO:0000259" key="6">
    <source>
        <dbReference type="PROSITE" id="PS50089"/>
    </source>
</evidence>
<reference evidence="7" key="1">
    <citation type="submission" date="2025-08" db="UniProtKB">
        <authorList>
            <consortium name="Ensembl"/>
        </authorList>
    </citation>
    <scope>IDENTIFICATION</scope>
</reference>
<dbReference type="AlphaFoldDB" id="A0A8C3UW39"/>
<dbReference type="SMART" id="SM00184">
    <property type="entry name" value="RING"/>
    <property type="match status" value="1"/>
</dbReference>
<dbReference type="SUPFAM" id="SSF57850">
    <property type="entry name" value="RING/U-box"/>
    <property type="match status" value="1"/>
</dbReference>
<dbReference type="InterPro" id="IPR018957">
    <property type="entry name" value="Znf_C3HC4_RING-type"/>
</dbReference>
<name>A0A8C3UW39_CATUS</name>
<organism evidence="7 8">
    <name type="scientific">Catharus ustulatus</name>
    <name type="common">Russet-backed thrush</name>
    <name type="synonym">Hylocichla ustulatus</name>
    <dbReference type="NCBI Taxonomy" id="91951"/>
    <lineage>
        <taxon>Eukaryota</taxon>
        <taxon>Metazoa</taxon>
        <taxon>Chordata</taxon>
        <taxon>Craniata</taxon>
        <taxon>Vertebrata</taxon>
        <taxon>Euteleostomi</taxon>
        <taxon>Archelosauria</taxon>
        <taxon>Archosauria</taxon>
        <taxon>Dinosauria</taxon>
        <taxon>Saurischia</taxon>
        <taxon>Theropoda</taxon>
        <taxon>Coelurosauria</taxon>
        <taxon>Aves</taxon>
        <taxon>Neognathae</taxon>
        <taxon>Neoaves</taxon>
        <taxon>Telluraves</taxon>
        <taxon>Australaves</taxon>
        <taxon>Passeriformes</taxon>
        <taxon>Turdidae</taxon>
        <taxon>Catharus</taxon>
    </lineage>
</organism>
<evidence type="ECO:0000256" key="1">
    <source>
        <dbReference type="ARBA" id="ARBA00022723"/>
    </source>
</evidence>
<keyword evidence="2 4" id="KW-0863">Zinc-finger</keyword>
<dbReference type="InterPro" id="IPR017907">
    <property type="entry name" value="Znf_RING_CS"/>
</dbReference>
<protein>
    <recommendedName>
        <fullName evidence="6">RING-type domain-containing protein</fullName>
    </recommendedName>
</protein>
<dbReference type="Gene3D" id="3.30.40.10">
    <property type="entry name" value="Zinc/RING finger domain, C3HC4 (zinc finger)"/>
    <property type="match status" value="1"/>
</dbReference>
<dbReference type="InterPro" id="IPR013083">
    <property type="entry name" value="Znf_RING/FYVE/PHD"/>
</dbReference>
<feature type="region of interest" description="Disordered" evidence="5">
    <location>
        <begin position="134"/>
        <end position="158"/>
    </location>
</feature>
<dbReference type="PANTHER" id="PTHR12109:SF3">
    <property type="entry name" value="RING FINGER PROTEIN 141"/>
    <property type="match status" value="1"/>
</dbReference>
<dbReference type="PROSITE" id="PS50089">
    <property type="entry name" value="ZF_RING_2"/>
    <property type="match status" value="1"/>
</dbReference>
<dbReference type="Ensembl" id="ENSCUST00005020100.1">
    <property type="protein sequence ID" value="ENSCUSP00005019368.1"/>
    <property type="gene ID" value="ENSCUSG00005012396.1"/>
</dbReference>
<keyword evidence="8" id="KW-1185">Reference proteome</keyword>
<dbReference type="GO" id="GO:0051865">
    <property type="term" value="P:protein autoubiquitination"/>
    <property type="evidence" value="ECO:0007669"/>
    <property type="project" value="TreeGrafter"/>
</dbReference>
<reference evidence="7" key="2">
    <citation type="submission" date="2025-09" db="UniProtKB">
        <authorList>
            <consortium name="Ensembl"/>
        </authorList>
    </citation>
    <scope>IDENTIFICATION</scope>
</reference>
<evidence type="ECO:0000256" key="4">
    <source>
        <dbReference type="PROSITE-ProRule" id="PRU00175"/>
    </source>
</evidence>
<evidence type="ECO:0000313" key="8">
    <source>
        <dbReference type="Proteomes" id="UP000694563"/>
    </source>
</evidence>
<dbReference type="InterPro" id="IPR047126">
    <property type="entry name" value="RNF141-like"/>
</dbReference>
<dbReference type="InterPro" id="IPR001841">
    <property type="entry name" value="Znf_RING"/>
</dbReference>
<evidence type="ECO:0000256" key="2">
    <source>
        <dbReference type="ARBA" id="ARBA00022771"/>
    </source>
</evidence>
<proteinExistence type="predicted"/>
<evidence type="ECO:0000313" key="7">
    <source>
        <dbReference type="Ensembl" id="ENSCUSP00005019368.1"/>
    </source>
</evidence>
<dbReference type="PANTHER" id="PTHR12109">
    <property type="entry name" value="RING FINGER PROTEIN 141-RELATED"/>
    <property type="match status" value="1"/>
</dbReference>
<dbReference type="Proteomes" id="UP000694563">
    <property type="component" value="Unassembled WGS sequence"/>
</dbReference>
<evidence type="ECO:0000256" key="3">
    <source>
        <dbReference type="ARBA" id="ARBA00022833"/>
    </source>
</evidence>
<dbReference type="GO" id="GO:0004842">
    <property type="term" value="F:ubiquitin-protein transferase activity"/>
    <property type="evidence" value="ECO:0007669"/>
    <property type="project" value="TreeGrafter"/>
</dbReference>
<keyword evidence="1" id="KW-0479">Metal-binding</keyword>